<feature type="non-terminal residue" evidence="1">
    <location>
        <position position="256"/>
    </location>
</feature>
<comment type="caution">
    <text evidence="1">The sequence shown here is derived from an EMBL/GenBank/DDBJ whole genome shotgun (WGS) entry which is preliminary data.</text>
</comment>
<dbReference type="EMBL" id="DWUS01000070">
    <property type="protein sequence ID" value="HJD50765.1"/>
    <property type="molecule type" value="Genomic_DNA"/>
</dbReference>
<gene>
    <name evidence="1" type="ORF">H9908_02670</name>
</gene>
<sequence length="256" mass="28606">MILASCFLLASCVAPGDQQGSEHNESLPVINRQEYSHVRAVLDARKQIAETPLDKYVHSEDELTQIAAANFFNLKKCVNGKGYEVFHHFYQTKILPEMPLGVWSEESASKNGTRVVEELGKIYIDEGVDNDSPAVLKAHTECQQEIMSSEIPGLRLGLDVSSSSAEATVLGETYNQAQVLLASDPEVQSAIHEWERCLKKEGVVFDEFYKTPVAPEEPEANIRQALLDVQCKTNVKLMEIYFNAQAQYEQALIEKN</sequence>
<reference evidence="1" key="1">
    <citation type="journal article" date="2021" name="PeerJ">
        <title>Extensive microbial diversity within the chicken gut microbiome revealed by metagenomics and culture.</title>
        <authorList>
            <person name="Gilroy R."/>
            <person name="Ravi A."/>
            <person name="Getino M."/>
            <person name="Pursley I."/>
            <person name="Horton D.L."/>
            <person name="Alikhan N.F."/>
            <person name="Baker D."/>
            <person name="Gharbi K."/>
            <person name="Hall N."/>
            <person name="Watson M."/>
            <person name="Adriaenssens E.M."/>
            <person name="Foster-Nyarko E."/>
            <person name="Jarju S."/>
            <person name="Secka A."/>
            <person name="Antonio M."/>
            <person name="Oren A."/>
            <person name="Chaudhuri R.R."/>
            <person name="La Ragione R."/>
            <person name="Hildebrand F."/>
            <person name="Pallen M.J."/>
        </authorList>
    </citation>
    <scope>NUCLEOTIDE SEQUENCE</scope>
    <source>
        <strain evidence="1">ChiHjej10B9-4811</strain>
    </source>
</reference>
<name>A0A9D2ZS65_9MICC</name>
<evidence type="ECO:0000313" key="2">
    <source>
        <dbReference type="Proteomes" id="UP000823908"/>
    </source>
</evidence>
<proteinExistence type="predicted"/>
<accession>A0A9D2ZS65</accession>
<dbReference type="AlphaFoldDB" id="A0A9D2ZS65"/>
<organism evidence="1 2">
    <name type="scientific">Candidatus Rothia avistercoris</name>
    <dbReference type="NCBI Taxonomy" id="2840479"/>
    <lineage>
        <taxon>Bacteria</taxon>
        <taxon>Bacillati</taxon>
        <taxon>Actinomycetota</taxon>
        <taxon>Actinomycetes</taxon>
        <taxon>Micrococcales</taxon>
        <taxon>Micrococcaceae</taxon>
        <taxon>Rothia</taxon>
    </lineage>
</organism>
<evidence type="ECO:0000313" key="1">
    <source>
        <dbReference type="EMBL" id="HJD50765.1"/>
    </source>
</evidence>
<protein>
    <submittedName>
        <fullName evidence="1">Uncharacterized protein</fullName>
    </submittedName>
</protein>
<dbReference type="Proteomes" id="UP000823908">
    <property type="component" value="Unassembled WGS sequence"/>
</dbReference>
<reference evidence="1" key="2">
    <citation type="submission" date="2021-04" db="EMBL/GenBank/DDBJ databases">
        <authorList>
            <person name="Gilroy R."/>
        </authorList>
    </citation>
    <scope>NUCLEOTIDE SEQUENCE</scope>
    <source>
        <strain evidence="1">ChiHjej10B9-4811</strain>
    </source>
</reference>